<reference evidence="1 2" key="1">
    <citation type="submission" date="2021-01" db="EMBL/GenBank/DDBJ databases">
        <title>Genomic Encyclopedia of Type Strains, Phase IV (KMG-IV): sequencing the most valuable type-strain genomes for metagenomic binning, comparative biology and taxonomic classification.</title>
        <authorList>
            <person name="Goeker M."/>
        </authorList>
    </citation>
    <scope>NUCLEOTIDE SEQUENCE [LARGE SCALE GENOMIC DNA]</scope>
    <source>
        <strain evidence="1 2">DSM 23711</strain>
    </source>
</reference>
<sequence>MKNTLIVTLFTLLSAVAYVIFSRNIENTRDFR</sequence>
<name>A0ABS2MXN5_9BACI</name>
<proteinExistence type="predicted"/>
<evidence type="ECO:0000313" key="2">
    <source>
        <dbReference type="Proteomes" id="UP001296943"/>
    </source>
</evidence>
<evidence type="ECO:0000313" key="1">
    <source>
        <dbReference type="EMBL" id="MBM7570450.1"/>
    </source>
</evidence>
<gene>
    <name evidence="1" type="ORF">JOC48_000928</name>
</gene>
<accession>A0ABS2MXN5</accession>
<dbReference type="Proteomes" id="UP001296943">
    <property type="component" value="Unassembled WGS sequence"/>
</dbReference>
<protein>
    <submittedName>
        <fullName evidence="1">Uncharacterized protein</fullName>
    </submittedName>
</protein>
<organism evidence="1 2">
    <name type="scientific">Aquibacillus albus</name>
    <dbReference type="NCBI Taxonomy" id="1168171"/>
    <lineage>
        <taxon>Bacteria</taxon>
        <taxon>Bacillati</taxon>
        <taxon>Bacillota</taxon>
        <taxon>Bacilli</taxon>
        <taxon>Bacillales</taxon>
        <taxon>Bacillaceae</taxon>
        <taxon>Aquibacillus</taxon>
    </lineage>
</organism>
<comment type="caution">
    <text evidence="1">The sequence shown here is derived from an EMBL/GenBank/DDBJ whole genome shotgun (WGS) entry which is preliminary data.</text>
</comment>
<keyword evidence="2" id="KW-1185">Reference proteome</keyword>
<dbReference type="EMBL" id="JAFBDR010000003">
    <property type="protein sequence ID" value="MBM7570450.1"/>
    <property type="molecule type" value="Genomic_DNA"/>
</dbReference>